<evidence type="ECO:0000256" key="1">
    <source>
        <dbReference type="SAM" id="MobiDB-lite"/>
    </source>
</evidence>
<feature type="compositionally biased region" description="Polar residues" evidence="1">
    <location>
        <begin position="54"/>
        <end position="68"/>
    </location>
</feature>
<evidence type="ECO:0000313" key="3">
    <source>
        <dbReference type="Proteomes" id="UP001295684"/>
    </source>
</evidence>
<reference evidence="2" key="1">
    <citation type="submission" date="2023-07" db="EMBL/GenBank/DDBJ databases">
        <authorList>
            <consortium name="AG Swart"/>
            <person name="Singh M."/>
            <person name="Singh A."/>
            <person name="Seah K."/>
            <person name="Emmerich C."/>
        </authorList>
    </citation>
    <scope>NUCLEOTIDE SEQUENCE</scope>
    <source>
        <strain evidence="2">DP1</strain>
    </source>
</reference>
<dbReference type="EMBL" id="CAMPGE010009071">
    <property type="protein sequence ID" value="CAI2367946.1"/>
    <property type="molecule type" value="Genomic_DNA"/>
</dbReference>
<keyword evidence="3" id="KW-1185">Reference proteome</keyword>
<dbReference type="AlphaFoldDB" id="A0AAD1XEK6"/>
<comment type="caution">
    <text evidence="2">The sequence shown here is derived from an EMBL/GenBank/DDBJ whole genome shotgun (WGS) entry which is preliminary data.</text>
</comment>
<sequence>MENADKINMQKTPKIPKNFDDSATAPTPQFTYAGTKRRYTQAITYTHNPDLAPTSLQSLHNPRSSLYHSPNALEPIWP</sequence>
<proteinExistence type="predicted"/>
<accession>A0AAD1XEK6</accession>
<protein>
    <submittedName>
        <fullName evidence="2">Uncharacterized protein</fullName>
    </submittedName>
</protein>
<feature type="region of interest" description="Disordered" evidence="1">
    <location>
        <begin position="1"/>
        <end position="29"/>
    </location>
</feature>
<feature type="region of interest" description="Disordered" evidence="1">
    <location>
        <begin position="50"/>
        <end position="78"/>
    </location>
</feature>
<name>A0AAD1XEK6_EUPCR</name>
<organism evidence="2 3">
    <name type="scientific">Euplotes crassus</name>
    <dbReference type="NCBI Taxonomy" id="5936"/>
    <lineage>
        <taxon>Eukaryota</taxon>
        <taxon>Sar</taxon>
        <taxon>Alveolata</taxon>
        <taxon>Ciliophora</taxon>
        <taxon>Intramacronucleata</taxon>
        <taxon>Spirotrichea</taxon>
        <taxon>Hypotrichia</taxon>
        <taxon>Euplotida</taxon>
        <taxon>Euplotidae</taxon>
        <taxon>Moneuplotes</taxon>
    </lineage>
</organism>
<evidence type="ECO:0000313" key="2">
    <source>
        <dbReference type="EMBL" id="CAI2367946.1"/>
    </source>
</evidence>
<dbReference type="Proteomes" id="UP001295684">
    <property type="component" value="Unassembled WGS sequence"/>
</dbReference>
<gene>
    <name evidence="2" type="ORF">ECRASSUSDP1_LOCUS9235</name>
</gene>